<proteinExistence type="predicted"/>
<dbReference type="AlphaFoldDB" id="A0A0C3EXR0"/>
<evidence type="ECO:0000256" key="1">
    <source>
        <dbReference type="SAM" id="SignalP"/>
    </source>
</evidence>
<evidence type="ECO:0000313" key="3">
    <source>
        <dbReference type="Proteomes" id="UP000054166"/>
    </source>
</evidence>
<gene>
    <name evidence="2" type="ORF">PILCRDRAFT_829582</name>
</gene>
<keyword evidence="3" id="KW-1185">Reference proteome</keyword>
<reference evidence="2 3" key="1">
    <citation type="submission" date="2014-04" db="EMBL/GenBank/DDBJ databases">
        <authorList>
            <consortium name="DOE Joint Genome Institute"/>
            <person name="Kuo A."/>
            <person name="Tarkka M."/>
            <person name="Buscot F."/>
            <person name="Kohler A."/>
            <person name="Nagy L.G."/>
            <person name="Floudas D."/>
            <person name="Copeland A."/>
            <person name="Barry K.W."/>
            <person name="Cichocki N."/>
            <person name="Veneault-Fourrey C."/>
            <person name="LaButti K."/>
            <person name="Lindquist E.A."/>
            <person name="Lipzen A."/>
            <person name="Lundell T."/>
            <person name="Morin E."/>
            <person name="Murat C."/>
            <person name="Sun H."/>
            <person name="Tunlid A."/>
            <person name="Henrissat B."/>
            <person name="Grigoriev I.V."/>
            <person name="Hibbett D.S."/>
            <person name="Martin F."/>
            <person name="Nordberg H.P."/>
            <person name="Cantor M.N."/>
            <person name="Hua S.X."/>
        </authorList>
    </citation>
    <scope>NUCLEOTIDE SEQUENCE [LARGE SCALE GENOMIC DNA]</scope>
    <source>
        <strain evidence="2 3">F 1598</strain>
    </source>
</reference>
<dbReference type="OrthoDB" id="2982805at2759"/>
<sequence length="113" mass="11954">MKFSLSLYAMAIAAIRLVAAAPSAALSVTVYSDVNLEGTAYSPPLVVGNCFVLPREQRNIAESAKISTGYGCYFYHGTDCGPGQTGIYLSGTVNVLPPGLYNNLGSLWCNELP</sequence>
<organism evidence="2 3">
    <name type="scientific">Piloderma croceum (strain F 1598)</name>
    <dbReference type="NCBI Taxonomy" id="765440"/>
    <lineage>
        <taxon>Eukaryota</taxon>
        <taxon>Fungi</taxon>
        <taxon>Dikarya</taxon>
        <taxon>Basidiomycota</taxon>
        <taxon>Agaricomycotina</taxon>
        <taxon>Agaricomycetes</taxon>
        <taxon>Agaricomycetidae</taxon>
        <taxon>Atheliales</taxon>
        <taxon>Atheliaceae</taxon>
        <taxon>Piloderma</taxon>
    </lineage>
</organism>
<dbReference type="EMBL" id="KN833109">
    <property type="protein sequence ID" value="KIM72744.1"/>
    <property type="molecule type" value="Genomic_DNA"/>
</dbReference>
<dbReference type="InParanoid" id="A0A0C3EXR0"/>
<evidence type="ECO:0000313" key="2">
    <source>
        <dbReference type="EMBL" id="KIM72744.1"/>
    </source>
</evidence>
<reference evidence="3" key="2">
    <citation type="submission" date="2015-01" db="EMBL/GenBank/DDBJ databases">
        <title>Evolutionary Origins and Diversification of the Mycorrhizal Mutualists.</title>
        <authorList>
            <consortium name="DOE Joint Genome Institute"/>
            <consortium name="Mycorrhizal Genomics Consortium"/>
            <person name="Kohler A."/>
            <person name="Kuo A."/>
            <person name="Nagy L.G."/>
            <person name="Floudas D."/>
            <person name="Copeland A."/>
            <person name="Barry K.W."/>
            <person name="Cichocki N."/>
            <person name="Veneault-Fourrey C."/>
            <person name="LaButti K."/>
            <person name="Lindquist E.A."/>
            <person name="Lipzen A."/>
            <person name="Lundell T."/>
            <person name="Morin E."/>
            <person name="Murat C."/>
            <person name="Riley R."/>
            <person name="Ohm R."/>
            <person name="Sun H."/>
            <person name="Tunlid A."/>
            <person name="Henrissat B."/>
            <person name="Grigoriev I.V."/>
            <person name="Hibbett D.S."/>
            <person name="Martin F."/>
        </authorList>
    </citation>
    <scope>NUCLEOTIDE SEQUENCE [LARGE SCALE GENOMIC DNA]</scope>
    <source>
        <strain evidence="3">F 1598</strain>
    </source>
</reference>
<dbReference type="HOGENOM" id="CLU_130516_0_0_1"/>
<dbReference type="Proteomes" id="UP000054166">
    <property type="component" value="Unassembled WGS sequence"/>
</dbReference>
<protein>
    <submittedName>
        <fullName evidence="2">Uncharacterized protein</fullName>
    </submittedName>
</protein>
<accession>A0A0C3EXR0</accession>
<feature type="signal peptide" evidence="1">
    <location>
        <begin position="1"/>
        <end position="20"/>
    </location>
</feature>
<feature type="chain" id="PRO_5002164049" evidence="1">
    <location>
        <begin position="21"/>
        <end position="113"/>
    </location>
</feature>
<keyword evidence="1" id="KW-0732">Signal</keyword>
<name>A0A0C3EXR0_PILCF</name>